<reference evidence="1" key="1">
    <citation type="journal article" date="2014" name="Nat. Commun.">
        <title>The tobacco genome sequence and its comparison with those of tomato and potato.</title>
        <authorList>
            <person name="Sierro N."/>
            <person name="Battey J.N."/>
            <person name="Ouadi S."/>
            <person name="Bakaher N."/>
            <person name="Bovet L."/>
            <person name="Willig A."/>
            <person name="Goepfert S."/>
            <person name="Peitsch M.C."/>
            <person name="Ivanov N.V."/>
        </authorList>
    </citation>
    <scope>NUCLEOTIDE SEQUENCE [LARGE SCALE GENOMIC DNA]</scope>
</reference>
<sequence>MRSQIMFSQLFLILLLSICCRMSYVVAAANSSKCLQDQKVLLLQFKNNLTYDSEVSTKLVKWNQRIDCCQWQGITCNDAGQVIGLDLSYESFSGSINQLANLKFLSVIRLDVNNLSAPIPDFFLDFSNLTVLSLYSCNLIGEVPQKIFQVSTLQTINLSQNELWGSLPEFPSNGSLHTLDLSYTGFSGSIPTSIENLTMLSHVDLRLCNFTGSIPSSMENLTQLSYLDFNWNSFTGSFPTFKLSKNLTYITAAGNNLTGISSDWEGHENLEYLDLSNNSLSGLIPSSFFHLPSLVSLYLANNKFSGQITELQNVTSPLVTLDLSANKLEGPIPEFFFELHDLGTLALSSNNFSGTVHLKKFTKLNNLGSLDLSHNSLSIDTNISESDFALLPQLGGLFLVSCHLQNISFLKNQSSLQMLDLSSSQLTGEIPNWLWEINDGNLRFLNLSGNQFTHFQEPYRFGILDFLDLHSNMLTGNIPLPPIAAKYVDFSNNNFATLMPPDFGNYLEIAWFFSIANNKVIGNIPSSICKDSYLEVLDLSNNRLNGTIPPCLAETSSTLKVLNLGKNKLAGNIPRNISHNCQLRSLDLSQNLLSGQISPAFGNLKQLGSLDLSFNKLDGNIPEKLASLTFLSFLNLSYNELVGVIPRSTQFDTFAESFRGNKGLCGFQLNRTCKNISAVAPSEPEFEEENLISRTEIYVSIMLGFAVGIGIIFLPLLFSKRWNQSYNKLVDRWILRIFEQRDHDGITSKSISEPSWKKTEINR</sequence>
<accession>A0AC58TBJ8</accession>
<protein>
    <submittedName>
        <fullName evidence="2">Receptor-like protein 49 isoform X2</fullName>
    </submittedName>
</protein>
<dbReference type="RefSeq" id="XP_075094586.1">
    <property type="nucleotide sequence ID" value="XM_075238485.1"/>
</dbReference>
<keyword evidence="1" id="KW-1185">Reference proteome</keyword>
<reference evidence="2" key="2">
    <citation type="submission" date="2025-08" db="UniProtKB">
        <authorList>
            <consortium name="RefSeq"/>
        </authorList>
    </citation>
    <scope>IDENTIFICATION</scope>
    <source>
        <tissue evidence="2">Leaf</tissue>
    </source>
</reference>
<evidence type="ECO:0000313" key="2">
    <source>
        <dbReference type="RefSeq" id="XP_075094586.1"/>
    </source>
</evidence>
<name>A0AC58TBJ8_TOBAC</name>
<proteinExistence type="predicted"/>
<evidence type="ECO:0000313" key="1">
    <source>
        <dbReference type="Proteomes" id="UP000790787"/>
    </source>
</evidence>
<organism evidence="1 2">
    <name type="scientific">Nicotiana tabacum</name>
    <name type="common">Common tobacco</name>
    <dbReference type="NCBI Taxonomy" id="4097"/>
    <lineage>
        <taxon>Eukaryota</taxon>
        <taxon>Viridiplantae</taxon>
        <taxon>Streptophyta</taxon>
        <taxon>Embryophyta</taxon>
        <taxon>Tracheophyta</taxon>
        <taxon>Spermatophyta</taxon>
        <taxon>Magnoliopsida</taxon>
        <taxon>eudicotyledons</taxon>
        <taxon>Gunneridae</taxon>
        <taxon>Pentapetalae</taxon>
        <taxon>asterids</taxon>
        <taxon>lamiids</taxon>
        <taxon>Solanales</taxon>
        <taxon>Solanaceae</taxon>
        <taxon>Nicotianoideae</taxon>
        <taxon>Nicotianeae</taxon>
        <taxon>Nicotiana</taxon>
    </lineage>
</organism>
<gene>
    <name evidence="2" type="primary">LOC107820341</name>
</gene>
<dbReference type="Proteomes" id="UP000790787">
    <property type="component" value="Chromosome 19"/>
</dbReference>